<dbReference type="EMBL" id="ML976150">
    <property type="protein sequence ID" value="KAF1937173.1"/>
    <property type="molecule type" value="Genomic_DNA"/>
</dbReference>
<evidence type="ECO:0000256" key="1">
    <source>
        <dbReference type="SAM" id="MobiDB-lite"/>
    </source>
</evidence>
<reference evidence="2" key="1">
    <citation type="journal article" date="2020" name="Stud. Mycol.">
        <title>101 Dothideomycetes genomes: a test case for predicting lifestyles and emergence of pathogens.</title>
        <authorList>
            <person name="Haridas S."/>
            <person name="Albert R."/>
            <person name="Binder M."/>
            <person name="Bloem J."/>
            <person name="Labutti K."/>
            <person name="Salamov A."/>
            <person name="Andreopoulos B."/>
            <person name="Baker S."/>
            <person name="Barry K."/>
            <person name="Bills G."/>
            <person name="Bluhm B."/>
            <person name="Cannon C."/>
            <person name="Castanera R."/>
            <person name="Culley D."/>
            <person name="Daum C."/>
            <person name="Ezra D."/>
            <person name="Gonzalez J."/>
            <person name="Henrissat B."/>
            <person name="Kuo A."/>
            <person name="Liang C."/>
            <person name="Lipzen A."/>
            <person name="Lutzoni F."/>
            <person name="Magnuson J."/>
            <person name="Mondo S."/>
            <person name="Nolan M."/>
            <person name="Ohm R."/>
            <person name="Pangilinan J."/>
            <person name="Park H.-J."/>
            <person name="Ramirez L."/>
            <person name="Alfaro M."/>
            <person name="Sun H."/>
            <person name="Tritt A."/>
            <person name="Yoshinaga Y."/>
            <person name="Zwiers L.-H."/>
            <person name="Turgeon B."/>
            <person name="Goodwin S."/>
            <person name="Spatafora J."/>
            <person name="Crous P."/>
            <person name="Grigoriev I."/>
        </authorList>
    </citation>
    <scope>NUCLEOTIDE SEQUENCE</scope>
    <source>
        <strain evidence="2">CBS 161.51</strain>
    </source>
</reference>
<feature type="region of interest" description="Disordered" evidence="1">
    <location>
        <begin position="1"/>
        <end position="40"/>
    </location>
</feature>
<organism evidence="2 3">
    <name type="scientific">Clathrospora elynae</name>
    <dbReference type="NCBI Taxonomy" id="706981"/>
    <lineage>
        <taxon>Eukaryota</taxon>
        <taxon>Fungi</taxon>
        <taxon>Dikarya</taxon>
        <taxon>Ascomycota</taxon>
        <taxon>Pezizomycotina</taxon>
        <taxon>Dothideomycetes</taxon>
        <taxon>Pleosporomycetidae</taxon>
        <taxon>Pleosporales</taxon>
        <taxon>Diademaceae</taxon>
        <taxon>Clathrospora</taxon>
    </lineage>
</organism>
<keyword evidence="3" id="KW-1185">Reference proteome</keyword>
<proteinExistence type="predicted"/>
<feature type="compositionally biased region" description="Polar residues" evidence="1">
    <location>
        <begin position="18"/>
        <end position="28"/>
    </location>
</feature>
<dbReference type="AlphaFoldDB" id="A0A6A5SB62"/>
<feature type="region of interest" description="Disordered" evidence="1">
    <location>
        <begin position="74"/>
        <end position="195"/>
    </location>
</feature>
<gene>
    <name evidence="2" type="ORF">EJ02DRAFT_477615</name>
</gene>
<name>A0A6A5SB62_9PLEO</name>
<feature type="compositionally biased region" description="Polar residues" evidence="1">
    <location>
        <begin position="173"/>
        <end position="187"/>
    </location>
</feature>
<protein>
    <submittedName>
        <fullName evidence="2">Uncharacterized protein</fullName>
    </submittedName>
</protein>
<feature type="compositionally biased region" description="Basic and acidic residues" evidence="1">
    <location>
        <begin position="74"/>
        <end position="116"/>
    </location>
</feature>
<accession>A0A6A5SB62</accession>
<evidence type="ECO:0000313" key="3">
    <source>
        <dbReference type="Proteomes" id="UP000800038"/>
    </source>
</evidence>
<evidence type="ECO:0000313" key="2">
    <source>
        <dbReference type="EMBL" id="KAF1937173.1"/>
    </source>
</evidence>
<dbReference type="Proteomes" id="UP000800038">
    <property type="component" value="Unassembled WGS sequence"/>
</dbReference>
<sequence length="195" mass="21951">MAAVKDPSSKEAKELSTAFHSLQTQNQKEAQEEEVYPGAGRAKREHWWCNVFTLSKVKEAQFIKRIKQQDREAKILGKAEDRQRKAEATALKQKEKEQAKVAREEAKKVRDTEKAVKATVRARKRYEAEAAKAQKAANLSKKGTAIVQQKSRPKPKPKRSASQLQGGGDRGEGQSQPPQKASRTQTIRAPERYSE</sequence>